<gene>
    <name evidence="1" type="ORF">BYZ73_17760</name>
</gene>
<proteinExistence type="predicted"/>
<accession>A0ABX9DE12</accession>
<name>A0ABX9DE12_9RHOB</name>
<evidence type="ECO:0008006" key="3">
    <source>
        <dbReference type="Google" id="ProtNLM"/>
    </source>
</evidence>
<reference evidence="1 2" key="1">
    <citation type="submission" date="2017-01" db="EMBL/GenBank/DDBJ databases">
        <title>Genome sequence of Rhodovulum viride JA756.</title>
        <authorList>
            <person name="Lakshmi K.V."/>
            <person name="Tushar L.D."/>
            <person name="Sasikala C."/>
            <person name="Venkataramana C."/>
        </authorList>
    </citation>
    <scope>NUCLEOTIDE SEQUENCE [LARGE SCALE GENOMIC DNA]</scope>
    <source>
        <strain evidence="1 2">JA756</strain>
    </source>
</reference>
<dbReference type="EMBL" id="MUAV01000027">
    <property type="protein sequence ID" value="RAP39934.1"/>
    <property type="molecule type" value="Genomic_DNA"/>
</dbReference>
<evidence type="ECO:0000313" key="2">
    <source>
        <dbReference type="Proteomes" id="UP000248659"/>
    </source>
</evidence>
<sequence>MLLKVALLFLVGMAVLGMFGKLRLPRPRGGGLALGRRRPARCPHCGRFRIGSGPCPCGKG</sequence>
<keyword evidence="2" id="KW-1185">Reference proteome</keyword>
<dbReference type="Proteomes" id="UP000248659">
    <property type="component" value="Unassembled WGS sequence"/>
</dbReference>
<protein>
    <recommendedName>
        <fullName evidence="3">Short-chain dehydrogenase</fullName>
    </recommendedName>
</protein>
<comment type="caution">
    <text evidence="1">The sequence shown here is derived from an EMBL/GenBank/DDBJ whole genome shotgun (WGS) entry which is preliminary data.</text>
</comment>
<organism evidence="1 2">
    <name type="scientific">Rhodovulum viride</name>
    <dbReference type="NCBI Taxonomy" id="1231134"/>
    <lineage>
        <taxon>Bacteria</taxon>
        <taxon>Pseudomonadati</taxon>
        <taxon>Pseudomonadota</taxon>
        <taxon>Alphaproteobacteria</taxon>
        <taxon>Rhodobacterales</taxon>
        <taxon>Paracoccaceae</taxon>
        <taxon>Rhodovulum</taxon>
    </lineage>
</organism>
<evidence type="ECO:0000313" key="1">
    <source>
        <dbReference type="EMBL" id="RAP39934.1"/>
    </source>
</evidence>